<feature type="transmembrane region" description="Helical" evidence="17">
    <location>
        <begin position="12"/>
        <end position="35"/>
    </location>
</feature>
<evidence type="ECO:0000256" key="14">
    <source>
        <dbReference type="ARBA" id="ARBA00044770"/>
    </source>
</evidence>
<evidence type="ECO:0000256" key="10">
    <source>
        <dbReference type="ARBA" id="ARBA00033270"/>
    </source>
</evidence>
<keyword evidence="18" id="KW-0132">Cell division</keyword>
<feature type="transmembrane region" description="Helical" evidence="17">
    <location>
        <begin position="328"/>
        <end position="350"/>
    </location>
</feature>
<keyword evidence="8 17" id="KW-0472">Membrane</keyword>
<sequence>MILYIKRYLKNFDYPLFFTYFLLCLFGLVMIYSASMDWAVSRYGRAPDYFFDKQKFNLLISIPAFLIAALFPYKHLKNKTIMIFMLTVMFILLGLVHVLGTGGESGSQSWIHLGFGNIQPSEIAKIVLVLYFAGIFTKKYEKGTLDKFNESVGPPLVVLGLVVFSIMMETDVGNTMIICFVAVSVIAASGLKFKSFAKMIGLIGIVISIALLAIFLLKDSILTPRRLGRLEAFFNPFEYESDFGYQIVNGYIAIGSGGLTGLGLGKSNQKFGYLPEPHTDFIMAIIAEELGLIGVLIVLCGLFFIVFKALSIALNTSDPQARMIATGIGSIIGFQTFVNLGGMLGIIPLTGVPLPFISYGGTSVILLSAAIGILMNVSMFVKLEKSKK</sequence>
<proteinExistence type="inferred from homology"/>
<evidence type="ECO:0000313" key="18">
    <source>
        <dbReference type="EMBL" id="PZX08089.1"/>
    </source>
</evidence>
<keyword evidence="3" id="KW-0808">Transferase</keyword>
<feature type="transmembrane region" description="Helical" evidence="17">
    <location>
        <begin position="55"/>
        <end position="73"/>
    </location>
</feature>
<dbReference type="GO" id="GO:0015648">
    <property type="term" value="F:lipid-linked peptidoglycan transporter activity"/>
    <property type="evidence" value="ECO:0007669"/>
    <property type="project" value="TreeGrafter"/>
</dbReference>
<dbReference type="Pfam" id="PF01098">
    <property type="entry name" value="FTSW_RODA_SPOVE"/>
    <property type="match status" value="1"/>
</dbReference>
<dbReference type="GO" id="GO:0051301">
    <property type="term" value="P:cell division"/>
    <property type="evidence" value="ECO:0007669"/>
    <property type="project" value="UniProtKB-KW"/>
</dbReference>
<keyword evidence="2" id="KW-0328">Glycosyltransferase</keyword>
<comment type="catalytic activity">
    <reaction evidence="15">
        <text>[GlcNAc-(1-&gt;4)-Mur2Ac(oyl-L-Ala-gamma-D-Glu-L-Lys-D-Ala-D-Ala)](n)-di-trans,octa-cis-undecaprenyl diphosphate + beta-D-GlcNAc-(1-&gt;4)-Mur2Ac(oyl-L-Ala-gamma-D-Glu-L-Lys-D-Ala-D-Ala)-di-trans,octa-cis-undecaprenyl diphosphate = [GlcNAc-(1-&gt;4)-Mur2Ac(oyl-L-Ala-gamma-D-Glu-L-Lys-D-Ala-D-Ala)](n+1)-di-trans,octa-cis-undecaprenyl diphosphate + di-trans,octa-cis-undecaprenyl diphosphate + H(+)</text>
        <dbReference type="Rhea" id="RHEA:23708"/>
        <dbReference type="Rhea" id="RHEA-COMP:9602"/>
        <dbReference type="Rhea" id="RHEA-COMP:9603"/>
        <dbReference type="ChEBI" id="CHEBI:15378"/>
        <dbReference type="ChEBI" id="CHEBI:58405"/>
        <dbReference type="ChEBI" id="CHEBI:60033"/>
        <dbReference type="ChEBI" id="CHEBI:78435"/>
        <dbReference type="EC" id="2.4.99.28"/>
    </reaction>
</comment>
<evidence type="ECO:0000256" key="15">
    <source>
        <dbReference type="ARBA" id="ARBA00049902"/>
    </source>
</evidence>
<keyword evidence="7 17" id="KW-1133">Transmembrane helix</keyword>
<accession>A0A2W7NCC0</accession>
<dbReference type="GO" id="GO:0008360">
    <property type="term" value="P:regulation of cell shape"/>
    <property type="evidence" value="ECO:0007669"/>
    <property type="project" value="UniProtKB-KW"/>
</dbReference>
<evidence type="ECO:0000256" key="16">
    <source>
        <dbReference type="ARBA" id="ARBA00049966"/>
    </source>
</evidence>
<feature type="transmembrane region" description="Helical" evidence="17">
    <location>
        <begin position="200"/>
        <end position="217"/>
    </location>
</feature>
<dbReference type="PROSITE" id="PS00428">
    <property type="entry name" value="FTSW_RODA_SPOVE"/>
    <property type="match status" value="1"/>
</dbReference>
<dbReference type="EC" id="2.4.99.28" evidence="14"/>
<evidence type="ECO:0000256" key="9">
    <source>
        <dbReference type="ARBA" id="ARBA00032370"/>
    </source>
</evidence>
<evidence type="ECO:0000256" key="2">
    <source>
        <dbReference type="ARBA" id="ARBA00022676"/>
    </source>
</evidence>
<keyword evidence="19" id="KW-1185">Reference proteome</keyword>
<feature type="transmembrane region" description="Helical" evidence="17">
    <location>
        <begin position="80"/>
        <end position="103"/>
    </location>
</feature>
<dbReference type="GO" id="GO:0032153">
    <property type="term" value="C:cell division site"/>
    <property type="evidence" value="ECO:0007669"/>
    <property type="project" value="TreeGrafter"/>
</dbReference>
<evidence type="ECO:0000313" key="19">
    <source>
        <dbReference type="Proteomes" id="UP000248646"/>
    </source>
</evidence>
<protein>
    <recommendedName>
        <fullName evidence="12">Probable peptidoglycan glycosyltransferase FtsW</fullName>
        <ecNumber evidence="14">2.4.99.28</ecNumber>
    </recommendedName>
    <alternativeName>
        <fullName evidence="13">Cell division protein FtsW</fullName>
    </alternativeName>
    <alternativeName>
        <fullName evidence="10">Cell wall polymerase</fullName>
    </alternativeName>
    <alternativeName>
        <fullName evidence="9">Peptidoglycan polymerase</fullName>
    </alternativeName>
</protein>
<dbReference type="GO" id="GO:0008955">
    <property type="term" value="F:peptidoglycan glycosyltransferase activity"/>
    <property type="evidence" value="ECO:0007669"/>
    <property type="project" value="UniProtKB-EC"/>
</dbReference>
<feature type="transmembrane region" description="Helical" evidence="17">
    <location>
        <begin position="123"/>
        <end position="140"/>
    </location>
</feature>
<feature type="transmembrane region" description="Helical" evidence="17">
    <location>
        <begin position="281"/>
        <end position="307"/>
    </location>
</feature>
<dbReference type="PANTHER" id="PTHR30474:SF2">
    <property type="entry name" value="PEPTIDOGLYCAN GLYCOSYLTRANSFERASE FTSW-RELATED"/>
    <property type="match status" value="1"/>
</dbReference>
<evidence type="ECO:0000256" key="3">
    <source>
        <dbReference type="ARBA" id="ARBA00022679"/>
    </source>
</evidence>
<dbReference type="Proteomes" id="UP000248646">
    <property type="component" value="Unassembled WGS sequence"/>
</dbReference>
<evidence type="ECO:0000256" key="5">
    <source>
        <dbReference type="ARBA" id="ARBA00022960"/>
    </source>
</evidence>
<reference evidence="18 19" key="1">
    <citation type="submission" date="2018-06" db="EMBL/GenBank/DDBJ databases">
        <title>Genomic Encyclopedia of Type Strains, Phase IV (KMG-IV): sequencing the most valuable type-strain genomes for metagenomic binning, comparative biology and taxonomic classification.</title>
        <authorList>
            <person name="Goeker M."/>
        </authorList>
    </citation>
    <scope>NUCLEOTIDE SEQUENCE [LARGE SCALE GENOMIC DNA]</scope>
    <source>
        <strain evidence="18 19">DSM 5</strain>
    </source>
</reference>
<evidence type="ECO:0000256" key="8">
    <source>
        <dbReference type="ARBA" id="ARBA00023136"/>
    </source>
</evidence>
<evidence type="ECO:0000256" key="11">
    <source>
        <dbReference type="ARBA" id="ARBA00038053"/>
    </source>
</evidence>
<dbReference type="RefSeq" id="WP_111438685.1">
    <property type="nucleotide sequence ID" value="NZ_QKZI01000001.1"/>
</dbReference>
<evidence type="ECO:0000256" key="17">
    <source>
        <dbReference type="SAM" id="Phobius"/>
    </source>
</evidence>
<keyword evidence="18" id="KW-0131">Cell cycle</keyword>
<dbReference type="InterPro" id="IPR001182">
    <property type="entry name" value="FtsW/RodA"/>
</dbReference>
<evidence type="ECO:0000256" key="13">
    <source>
        <dbReference type="ARBA" id="ARBA00041418"/>
    </source>
</evidence>
<evidence type="ECO:0000256" key="4">
    <source>
        <dbReference type="ARBA" id="ARBA00022692"/>
    </source>
</evidence>
<organism evidence="18 19">
    <name type="scientific">Psychrobacillus insolitus</name>
    <dbReference type="NCBI Taxonomy" id="1461"/>
    <lineage>
        <taxon>Bacteria</taxon>
        <taxon>Bacillati</taxon>
        <taxon>Bacillota</taxon>
        <taxon>Bacilli</taxon>
        <taxon>Bacillales</taxon>
        <taxon>Bacillaceae</taxon>
        <taxon>Psychrobacillus</taxon>
    </lineage>
</organism>
<dbReference type="PANTHER" id="PTHR30474">
    <property type="entry name" value="CELL CYCLE PROTEIN"/>
    <property type="match status" value="1"/>
</dbReference>
<feature type="transmembrane region" description="Helical" evidence="17">
    <location>
        <begin position="174"/>
        <end position="193"/>
    </location>
</feature>
<dbReference type="InterPro" id="IPR018365">
    <property type="entry name" value="Cell_cycle_FtsW-rel_CS"/>
</dbReference>
<keyword evidence="5" id="KW-0133">Cell shape</keyword>
<evidence type="ECO:0000256" key="7">
    <source>
        <dbReference type="ARBA" id="ARBA00022989"/>
    </source>
</evidence>
<keyword evidence="4 17" id="KW-0812">Transmembrane</keyword>
<keyword evidence="6" id="KW-0573">Peptidoglycan synthesis</keyword>
<dbReference type="GO" id="GO:0005886">
    <property type="term" value="C:plasma membrane"/>
    <property type="evidence" value="ECO:0007669"/>
    <property type="project" value="TreeGrafter"/>
</dbReference>
<comment type="function">
    <text evidence="16">Peptidoglycan polymerase that is essential for cell division.</text>
</comment>
<comment type="caution">
    <text evidence="18">The sequence shown here is derived from an EMBL/GenBank/DDBJ whole genome shotgun (WGS) entry which is preliminary data.</text>
</comment>
<evidence type="ECO:0000256" key="1">
    <source>
        <dbReference type="ARBA" id="ARBA00004141"/>
    </source>
</evidence>
<name>A0A2W7NCC0_9BACI</name>
<dbReference type="OrthoDB" id="9768187at2"/>
<dbReference type="EMBL" id="QKZI01000001">
    <property type="protein sequence ID" value="PZX08089.1"/>
    <property type="molecule type" value="Genomic_DNA"/>
</dbReference>
<evidence type="ECO:0000256" key="12">
    <source>
        <dbReference type="ARBA" id="ARBA00041185"/>
    </source>
</evidence>
<comment type="similarity">
    <text evidence="11">Belongs to the SEDS family. FtsW subfamily.</text>
</comment>
<feature type="transmembrane region" description="Helical" evidence="17">
    <location>
        <begin position="356"/>
        <end position="381"/>
    </location>
</feature>
<evidence type="ECO:0000256" key="6">
    <source>
        <dbReference type="ARBA" id="ARBA00022984"/>
    </source>
</evidence>
<comment type="subcellular location">
    <subcellularLocation>
        <location evidence="1">Membrane</location>
        <topology evidence="1">Multi-pass membrane protein</topology>
    </subcellularLocation>
</comment>
<dbReference type="GO" id="GO:0009252">
    <property type="term" value="P:peptidoglycan biosynthetic process"/>
    <property type="evidence" value="ECO:0007669"/>
    <property type="project" value="UniProtKB-KW"/>
</dbReference>
<dbReference type="AlphaFoldDB" id="A0A2W7NCC0"/>
<gene>
    <name evidence="18" type="ORF">C7437_1011212</name>
</gene>